<dbReference type="SUPFAM" id="SSF52374">
    <property type="entry name" value="Nucleotidylyl transferase"/>
    <property type="match status" value="1"/>
</dbReference>
<proteinExistence type="inferred from homology"/>
<dbReference type="InterPro" id="IPR004821">
    <property type="entry name" value="Cyt_trans-like"/>
</dbReference>
<dbReference type="Pfam" id="PF01467">
    <property type="entry name" value="CTP_transf_like"/>
    <property type="match status" value="1"/>
</dbReference>
<dbReference type="GO" id="GO:0005524">
    <property type="term" value="F:ATP binding"/>
    <property type="evidence" value="ECO:0007669"/>
    <property type="project" value="UniProtKB-KW"/>
</dbReference>
<dbReference type="PANTHER" id="PTHR21342">
    <property type="entry name" value="PHOSPHOPANTETHEINE ADENYLYLTRANSFERASE"/>
    <property type="match status" value="1"/>
</dbReference>
<evidence type="ECO:0000313" key="17">
    <source>
        <dbReference type="Proteomes" id="UP000576603"/>
    </source>
</evidence>
<feature type="domain" description="Cytidyltransferase-like" evidence="15">
    <location>
        <begin position="3"/>
        <end position="130"/>
    </location>
</feature>
<organism evidence="16 17">
    <name type="scientific">Xanthomonas euvesicatoria</name>
    <dbReference type="NCBI Taxonomy" id="456327"/>
    <lineage>
        <taxon>Bacteria</taxon>
        <taxon>Pseudomonadati</taxon>
        <taxon>Pseudomonadota</taxon>
        <taxon>Gammaproteobacteria</taxon>
        <taxon>Lysobacterales</taxon>
        <taxon>Lysobacteraceae</taxon>
        <taxon>Xanthomonas</taxon>
    </lineage>
</organism>
<dbReference type="EMBL" id="JACHNL010000001">
    <property type="protein sequence ID" value="MBB4722146.1"/>
    <property type="molecule type" value="Genomic_DNA"/>
</dbReference>
<evidence type="ECO:0000256" key="3">
    <source>
        <dbReference type="ARBA" id="ARBA00009014"/>
    </source>
</evidence>
<reference evidence="16 17" key="1">
    <citation type="submission" date="2020-08" db="EMBL/GenBank/DDBJ databases">
        <title>Studying the diversity of plant-associated saprophytic bacteria and their role in host health and plant-pathogen interactions.</title>
        <authorList>
            <person name="Potnis N."/>
        </authorList>
    </citation>
    <scope>NUCLEOTIDE SEQUENCE [LARGE SCALE GENOMIC DNA]</scope>
    <source>
        <strain evidence="16 17">CFBP 7922</strain>
    </source>
</reference>
<dbReference type="PANTHER" id="PTHR21342:SF0">
    <property type="entry name" value="BIFUNCTIONAL NMN ADENYLYLTRANSFERASE_NUDIX HYDROLASE"/>
    <property type="match status" value="1"/>
</dbReference>
<keyword evidence="5" id="KW-0662">Pyridine nucleotide biosynthesis</keyword>
<sequence>MQLVPAADPPHRPAPGATAAQRAQMLQLALANSPGLQLDTRELQRAAQCDAPSYTVDTLRELRAELGPAAPIAWLLGADAFVGLHHWHRWEALFGLAHFVVAARPGTPLALADAPQLAAMVQGRWVARADELVSAPAGRLYLLHQPLRGESASAVRSRIATGAQWQRLVPPPVAAMIQREGLYRSVRPAT</sequence>
<evidence type="ECO:0000256" key="5">
    <source>
        <dbReference type="ARBA" id="ARBA00022642"/>
    </source>
</evidence>
<keyword evidence="10" id="KW-0520">NAD</keyword>
<evidence type="ECO:0000256" key="1">
    <source>
        <dbReference type="ARBA" id="ARBA00002324"/>
    </source>
</evidence>
<comment type="pathway">
    <text evidence="2">Cofactor biosynthesis; NAD(+) biosynthesis; deamido-NAD(+) from nicotinate D-ribonucleotide: step 1/1.</text>
</comment>
<dbReference type="InterPro" id="IPR014729">
    <property type="entry name" value="Rossmann-like_a/b/a_fold"/>
</dbReference>
<dbReference type="NCBIfam" id="NF000839">
    <property type="entry name" value="PRK00071.1-1"/>
    <property type="match status" value="1"/>
</dbReference>
<gene>
    <name evidence="16" type="ORF">FHY32_000444</name>
</gene>
<keyword evidence="7 16" id="KW-0548">Nucleotidyltransferase</keyword>
<evidence type="ECO:0000256" key="9">
    <source>
        <dbReference type="ARBA" id="ARBA00022840"/>
    </source>
</evidence>
<evidence type="ECO:0000256" key="10">
    <source>
        <dbReference type="ARBA" id="ARBA00023027"/>
    </source>
</evidence>
<dbReference type="EC" id="2.7.7.18" evidence="4"/>
<protein>
    <recommendedName>
        <fullName evidence="4">nicotinate-nucleotide adenylyltransferase</fullName>
        <ecNumber evidence="4">2.7.7.18</ecNumber>
    </recommendedName>
    <alternativeName>
        <fullName evidence="13">Deamido-NAD(+) diphosphorylase</fullName>
    </alternativeName>
    <alternativeName>
        <fullName evidence="12">Deamido-NAD(+) pyrophosphorylase</fullName>
    </alternativeName>
    <alternativeName>
        <fullName evidence="11">Nicotinate mononucleotide adenylyltransferase</fullName>
    </alternativeName>
</protein>
<comment type="catalytic activity">
    <reaction evidence="14">
        <text>nicotinate beta-D-ribonucleotide + ATP + H(+) = deamido-NAD(+) + diphosphate</text>
        <dbReference type="Rhea" id="RHEA:22860"/>
        <dbReference type="ChEBI" id="CHEBI:15378"/>
        <dbReference type="ChEBI" id="CHEBI:30616"/>
        <dbReference type="ChEBI" id="CHEBI:33019"/>
        <dbReference type="ChEBI" id="CHEBI:57502"/>
        <dbReference type="ChEBI" id="CHEBI:58437"/>
        <dbReference type="EC" id="2.7.7.18"/>
    </reaction>
</comment>
<dbReference type="GO" id="GO:0004515">
    <property type="term" value="F:nicotinate-nucleotide adenylyltransferase activity"/>
    <property type="evidence" value="ECO:0007669"/>
    <property type="project" value="UniProtKB-EC"/>
</dbReference>
<evidence type="ECO:0000256" key="7">
    <source>
        <dbReference type="ARBA" id="ARBA00022695"/>
    </source>
</evidence>
<dbReference type="NCBIfam" id="TIGR00482">
    <property type="entry name" value="nicotinate (nicotinamide) nucleotide adenylyltransferase"/>
    <property type="match status" value="1"/>
</dbReference>
<evidence type="ECO:0000256" key="11">
    <source>
        <dbReference type="ARBA" id="ARBA00031253"/>
    </source>
</evidence>
<dbReference type="InterPro" id="IPR005248">
    <property type="entry name" value="NadD/NMNAT"/>
</dbReference>
<evidence type="ECO:0000259" key="15">
    <source>
        <dbReference type="Pfam" id="PF01467"/>
    </source>
</evidence>
<evidence type="ECO:0000256" key="14">
    <source>
        <dbReference type="ARBA" id="ARBA00048721"/>
    </source>
</evidence>
<keyword evidence="8" id="KW-0547">Nucleotide-binding</keyword>
<evidence type="ECO:0000256" key="6">
    <source>
        <dbReference type="ARBA" id="ARBA00022679"/>
    </source>
</evidence>
<keyword evidence="9" id="KW-0067">ATP-binding</keyword>
<dbReference type="CDD" id="cd02165">
    <property type="entry name" value="NMNAT"/>
    <property type="match status" value="1"/>
</dbReference>
<dbReference type="Gene3D" id="3.40.50.620">
    <property type="entry name" value="HUPs"/>
    <property type="match status" value="1"/>
</dbReference>
<evidence type="ECO:0000256" key="8">
    <source>
        <dbReference type="ARBA" id="ARBA00022741"/>
    </source>
</evidence>
<evidence type="ECO:0000256" key="13">
    <source>
        <dbReference type="ARBA" id="ARBA00033353"/>
    </source>
</evidence>
<evidence type="ECO:0000313" key="16">
    <source>
        <dbReference type="EMBL" id="MBB4722146.1"/>
    </source>
</evidence>
<keyword evidence="6" id="KW-0808">Transferase</keyword>
<evidence type="ECO:0000256" key="4">
    <source>
        <dbReference type="ARBA" id="ARBA00012389"/>
    </source>
</evidence>
<dbReference type="GO" id="GO:0009435">
    <property type="term" value="P:NAD+ biosynthetic process"/>
    <property type="evidence" value="ECO:0007669"/>
    <property type="project" value="InterPro"/>
</dbReference>
<evidence type="ECO:0000256" key="12">
    <source>
        <dbReference type="ARBA" id="ARBA00033140"/>
    </source>
</evidence>
<comment type="similarity">
    <text evidence="3">Belongs to the NadD family.</text>
</comment>
<dbReference type="Proteomes" id="UP000576603">
    <property type="component" value="Unassembled WGS sequence"/>
</dbReference>
<accession>A0AAW3TZC9</accession>
<name>A0AAW3TZC9_XANEU</name>
<comment type="function">
    <text evidence="1">Catalyzes the reversible adenylation of nicotinate mononucleotide (NaMN) to nicotinic acid adenine dinucleotide (NaAD).</text>
</comment>
<evidence type="ECO:0000256" key="2">
    <source>
        <dbReference type="ARBA" id="ARBA00005019"/>
    </source>
</evidence>
<dbReference type="AlphaFoldDB" id="A0AAW3TZC9"/>
<comment type="caution">
    <text evidence="16">The sequence shown here is derived from an EMBL/GenBank/DDBJ whole genome shotgun (WGS) entry which is preliminary data.</text>
</comment>